<dbReference type="EMBL" id="BAAAEN010000004">
    <property type="protein sequence ID" value="GAA0500614.1"/>
    <property type="molecule type" value="Genomic_DNA"/>
</dbReference>
<dbReference type="Proteomes" id="UP001501706">
    <property type="component" value="Unassembled WGS sequence"/>
</dbReference>
<feature type="region of interest" description="Disordered" evidence="1">
    <location>
        <begin position="23"/>
        <end position="45"/>
    </location>
</feature>
<keyword evidence="3" id="KW-1185">Reference proteome</keyword>
<name>A0ABN1BLZ6_9BURK</name>
<comment type="caution">
    <text evidence="2">The sequence shown here is derived from an EMBL/GenBank/DDBJ whole genome shotgun (WGS) entry which is preliminary data.</text>
</comment>
<evidence type="ECO:0000313" key="3">
    <source>
        <dbReference type="Proteomes" id="UP001501706"/>
    </source>
</evidence>
<evidence type="ECO:0000256" key="1">
    <source>
        <dbReference type="SAM" id="MobiDB-lite"/>
    </source>
</evidence>
<proteinExistence type="predicted"/>
<feature type="region of interest" description="Disordered" evidence="1">
    <location>
        <begin position="63"/>
        <end position="98"/>
    </location>
</feature>
<accession>A0ABN1BLZ6</accession>
<evidence type="ECO:0000313" key="2">
    <source>
        <dbReference type="EMBL" id="GAA0500614.1"/>
    </source>
</evidence>
<gene>
    <name evidence="2" type="ORF">GCM10009097_16520</name>
</gene>
<organism evidence="2 3">
    <name type="scientific">Pigmentiphaga daeguensis</name>
    <dbReference type="NCBI Taxonomy" id="414049"/>
    <lineage>
        <taxon>Bacteria</taxon>
        <taxon>Pseudomonadati</taxon>
        <taxon>Pseudomonadota</taxon>
        <taxon>Betaproteobacteria</taxon>
        <taxon>Burkholderiales</taxon>
        <taxon>Alcaligenaceae</taxon>
        <taxon>Pigmentiphaga</taxon>
    </lineage>
</organism>
<sequence>MSVRGSWETSCSRYGAQRRSGFDGVVGGCSVPGPEEGGDESSSLPQAVRNVATASATAKARAKIGMGMGGQSKRDATGQAREMCGGASLESPGDNGVKIGRRIRNEMRARGQRWRRKFRQSDKWRALGLIRR</sequence>
<reference evidence="2 3" key="1">
    <citation type="journal article" date="2019" name="Int. J. Syst. Evol. Microbiol.">
        <title>The Global Catalogue of Microorganisms (GCM) 10K type strain sequencing project: providing services to taxonomists for standard genome sequencing and annotation.</title>
        <authorList>
            <consortium name="The Broad Institute Genomics Platform"/>
            <consortium name="The Broad Institute Genome Sequencing Center for Infectious Disease"/>
            <person name="Wu L."/>
            <person name="Ma J."/>
        </authorList>
    </citation>
    <scope>NUCLEOTIDE SEQUENCE [LARGE SCALE GENOMIC DNA]</scope>
    <source>
        <strain evidence="2 3">JCM 14330</strain>
    </source>
</reference>
<protein>
    <submittedName>
        <fullName evidence="2">Uncharacterized protein</fullName>
    </submittedName>
</protein>